<organism evidence="1 2">
    <name type="scientific">Pendulispora brunnea</name>
    <dbReference type="NCBI Taxonomy" id="2905690"/>
    <lineage>
        <taxon>Bacteria</taxon>
        <taxon>Pseudomonadati</taxon>
        <taxon>Myxococcota</taxon>
        <taxon>Myxococcia</taxon>
        <taxon>Myxococcales</taxon>
        <taxon>Sorangiineae</taxon>
        <taxon>Pendulisporaceae</taxon>
        <taxon>Pendulispora</taxon>
    </lineage>
</organism>
<name>A0ABZ2K116_9BACT</name>
<keyword evidence="2" id="KW-1185">Reference proteome</keyword>
<evidence type="ECO:0000313" key="2">
    <source>
        <dbReference type="Proteomes" id="UP001379533"/>
    </source>
</evidence>
<sequence length="83" mass="9612">MRSHDTHPAAYEVQLDVYRRMTPGRKVEIALELSESVRRTARSGIRKRHPEYSEQQVTRALVALIHGRETAQRVWPNEPPVVP</sequence>
<dbReference type="EMBL" id="CP089982">
    <property type="protein sequence ID" value="WXA92426.1"/>
    <property type="molecule type" value="Genomic_DNA"/>
</dbReference>
<dbReference type="Proteomes" id="UP001379533">
    <property type="component" value="Chromosome"/>
</dbReference>
<protein>
    <submittedName>
        <fullName evidence="1">Uncharacterized protein</fullName>
    </submittedName>
</protein>
<accession>A0ABZ2K116</accession>
<reference evidence="1 2" key="1">
    <citation type="submission" date="2021-12" db="EMBL/GenBank/DDBJ databases">
        <title>Discovery of the Pendulisporaceae a myxobacterial family with distinct sporulation behavior and unique specialized metabolism.</title>
        <authorList>
            <person name="Garcia R."/>
            <person name="Popoff A."/>
            <person name="Bader C.D."/>
            <person name="Loehr J."/>
            <person name="Walesch S."/>
            <person name="Walt C."/>
            <person name="Boldt J."/>
            <person name="Bunk B."/>
            <person name="Haeckl F.J.F.P.J."/>
            <person name="Gunesch A.P."/>
            <person name="Birkelbach J."/>
            <person name="Nuebel U."/>
            <person name="Pietschmann T."/>
            <person name="Bach T."/>
            <person name="Mueller R."/>
        </authorList>
    </citation>
    <scope>NUCLEOTIDE SEQUENCE [LARGE SCALE GENOMIC DNA]</scope>
    <source>
        <strain evidence="1 2">MSr12523</strain>
    </source>
</reference>
<dbReference type="RefSeq" id="WP_394843029.1">
    <property type="nucleotide sequence ID" value="NZ_CP089982.1"/>
</dbReference>
<proteinExistence type="predicted"/>
<gene>
    <name evidence="1" type="ORF">LZC95_38995</name>
</gene>
<evidence type="ECO:0000313" key="1">
    <source>
        <dbReference type="EMBL" id="WXA92426.1"/>
    </source>
</evidence>